<keyword evidence="5" id="KW-0611">Plant defense</keyword>
<keyword evidence="3" id="KW-0677">Repeat</keyword>
<dbReference type="Pfam" id="PF23598">
    <property type="entry name" value="LRR_14"/>
    <property type="match status" value="1"/>
</dbReference>
<dbReference type="Pfam" id="PF00931">
    <property type="entry name" value="NB-ARC"/>
    <property type="match status" value="1"/>
</dbReference>
<sequence>MSGLEPFVSPLVGAVGTIGIGEVRNTLASKFAFSKNLDDNYHILVKDTEMLQAIMKDKEIEAQRNHHRDTSNAYKLWTNKVSNVTEEVQELKLKYEIKTLPRWRIQKRSRMSEEMEKKSNWIRQLINDGCLKNFLVDKPPEPVLKELNVPQISGYPTLQGTLDNILDLLKNNKIKIIGVCGTKGVGKTTIMRNLNNNEEIAKLFEIVIFVKVTSNDHKLQEKIAHRLMLYKGTTNNEDSDDVARRIYRELDNKRYLLILDEVEDAINLELLGIPSNGSKVVIVTRFPRVYKLNRVQRVINVEKLSLDEAWKMFRDTVHAFNPKIDSPDIQLPAKLVCKRCCCGLPLLIYNIANSFRLKESASSWWAGLEDLKPWPELQSQGLEELYSCLKFCYDELNDKRKQKCFLYTSMYPADSKVYSDYLVECWAAQGLLGDINDERSYQSARNRGIDILEHLANVSLLEKGEAMIYVNMNHCMRQLALHISSKDPECSFYLQDGEESENLSNSRAWQQARWVSMGQVHDLRTSQDCSTILTLLLRKIPELPESFFENMSSLLLLDLYSSMITQLPSSLSKLTGLRGLFLNRCELLESLSSEIGLLQFLEVLDIRDTKVTFIPLQIGFLTKLRCLRIPFIASEDNQVQNVHAISKLHRLEELTIQVISYEQWCNHAENVLQHVASLENVTHLRCCFPSSTILGEFLSRSKSWHKKQSSFRFTVGCQNSRRPQILESFEYKITNYLRYCNGGQKDDPAIIEVLPKTDAFELVCHKDMKKISNFAGIACLERIRGLLIKRCNQVLTIVSGETSSNAMNGIQIETTVILPNLEQLYLENLLNLKCAFRGPLHSGTFSRLQALSLKNCPRLSQIFSNGAIQHFSELQKLKLEDCSKIEELIGEDIERERDVLPKLEILLLVNLPNLKNICATHTLAWSSLELLRIHNCPMFKTLPLDSTNAVNLKSIKGQQEWWTNLDWTNNDKVHKRFQPIFVASNEYFS</sequence>
<dbReference type="Proteomes" id="UP000501690">
    <property type="component" value="Linkage Group LG2"/>
</dbReference>
<dbReference type="PRINTS" id="PR00364">
    <property type="entry name" value="DISEASERSIST"/>
</dbReference>
<evidence type="ECO:0000313" key="9">
    <source>
        <dbReference type="Proteomes" id="UP000501690"/>
    </source>
</evidence>
<evidence type="ECO:0000256" key="1">
    <source>
        <dbReference type="ARBA" id="ARBA00008894"/>
    </source>
</evidence>
<keyword evidence="6" id="KW-0067">ATP-binding</keyword>
<evidence type="ECO:0000256" key="6">
    <source>
        <dbReference type="ARBA" id="ARBA00022840"/>
    </source>
</evidence>
<dbReference type="PANTHER" id="PTHR33463">
    <property type="entry name" value="NB-ARC DOMAIN-CONTAINING PROTEIN-RELATED"/>
    <property type="match status" value="1"/>
</dbReference>
<evidence type="ECO:0000256" key="2">
    <source>
        <dbReference type="ARBA" id="ARBA00022614"/>
    </source>
</evidence>
<dbReference type="InterPro" id="IPR036388">
    <property type="entry name" value="WH-like_DNA-bd_sf"/>
</dbReference>
<dbReference type="GO" id="GO:0043531">
    <property type="term" value="F:ADP binding"/>
    <property type="evidence" value="ECO:0007669"/>
    <property type="project" value="InterPro"/>
</dbReference>
<evidence type="ECO:0000256" key="5">
    <source>
        <dbReference type="ARBA" id="ARBA00022821"/>
    </source>
</evidence>
<dbReference type="InterPro" id="IPR050905">
    <property type="entry name" value="Plant_NBS-LRR"/>
</dbReference>
<dbReference type="OrthoDB" id="1691503at2759"/>
<organism evidence="8 9">
    <name type="scientific">Vigna unguiculata</name>
    <name type="common">Cowpea</name>
    <dbReference type="NCBI Taxonomy" id="3917"/>
    <lineage>
        <taxon>Eukaryota</taxon>
        <taxon>Viridiplantae</taxon>
        <taxon>Streptophyta</taxon>
        <taxon>Embryophyta</taxon>
        <taxon>Tracheophyta</taxon>
        <taxon>Spermatophyta</taxon>
        <taxon>Magnoliopsida</taxon>
        <taxon>eudicotyledons</taxon>
        <taxon>Gunneridae</taxon>
        <taxon>Pentapetalae</taxon>
        <taxon>rosids</taxon>
        <taxon>fabids</taxon>
        <taxon>Fabales</taxon>
        <taxon>Fabaceae</taxon>
        <taxon>Papilionoideae</taxon>
        <taxon>50 kb inversion clade</taxon>
        <taxon>NPAAA clade</taxon>
        <taxon>indigoferoid/millettioid clade</taxon>
        <taxon>Phaseoleae</taxon>
        <taxon>Vigna</taxon>
    </lineage>
</organism>
<dbReference type="EMBL" id="CP039346">
    <property type="protein sequence ID" value="QCD84549.1"/>
    <property type="molecule type" value="Genomic_DNA"/>
</dbReference>
<dbReference type="SUPFAM" id="SSF52058">
    <property type="entry name" value="L domain-like"/>
    <property type="match status" value="1"/>
</dbReference>
<dbReference type="InterPro" id="IPR002182">
    <property type="entry name" value="NB-ARC"/>
</dbReference>
<dbReference type="Pfam" id="PF23247">
    <property type="entry name" value="LRR_RPS2"/>
    <property type="match status" value="1"/>
</dbReference>
<dbReference type="InterPro" id="IPR042197">
    <property type="entry name" value="Apaf_helical"/>
</dbReference>
<proteinExistence type="inferred from homology"/>
<dbReference type="Gene3D" id="3.80.10.10">
    <property type="entry name" value="Ribonuclease Inhibitor"/>
    <property type="match status" value="2"/>
</dbReference>
<dbReference type="Gramene" id="Vigun03g090400.3.v1.2">
    <property type="protein sequence ID" value="Vigun03g090400.3.v1.2.CDS.1"/>
    <property type="gene ID" value="Vigun03g090400.v1.2"/>
</dbReference>
<reference evidence="8 9" key="1">
    <citation type="submission" date="2019-04" db="EMBL/GenBank/DDBJ databases">
        <title>An improved genome assembly and genetic linkage map for asparagus bean, Vigna unguiculata ssp. sesquipedialis.</title>
        <authorList>
            <person name="Xia Q."/>
            <person name="Zhang R."/>
            <person name="Dong Y."/>
        </authorList>
    </citation>
    <scope>NUCLEOTIDE SEQUENCE [LARGE SCALE GENOMIC DNA]</scope>
    <source>
        <tissue evidence="8">Leaf</tissue>
    </source>
</reference>
<dbReference type="InterPro" id="IPR003593">
    <property type="entry name" value="AAA+_ATPase"/>
</dbReference>
<dbReference type="AlphaFoldDB" id="A0A4D6L7P7"/>
<evidence type="ECO:0000313" key="8">
    <source>
        <dbReference type="EMBL" id="QCD84549.1"/>
    </source>
</evidence>
<keyword evidence="9" id="KW-1185">Reference proteome</keyword>
<dbReference type="GO" id="GO:0005524">
    <property type="term" value="F:ATP binding"/>
    <property type="evidence" value="ECO:0007669"/>
    <property type="project" value="UniProtKB-KW"/>
</dbReference>
<dbReference type="InterPro" id="IPR027417">
    <property type="entry name" value="P-loop_NTPase"/>
</dbReference>
<dbReference type="Gene3D" id="1.10.10.10">
    <property type="entry name" value="Winged helix-like DNA-binding domain superfamily/Winged helix DNA-binding domain"/>
    <property type="match status" value="1"/>
</dbReference>
<keyword evidence="2" id="KW-0433">Leucine-rich repeat</keyword>
<evidence type="ECO:0000259" key="7">
    <source>
        <dbReference type="SMART" id="SM00382"/>
    </source>
</evidence>
<evidence type="ECO:0000256" key="4">
    <source>
        <dbReference type="ARBA" id="ARBA00022741"/>
    </source>
</evidence>
<feature type="domain" description="AAA+ ATPase" evidence="7">
    <location>
        <begin position="173"/>
        <end position="305"/>
    </location>
</feature>
<dbReference type="Gramene" id="Vigun03g090400.1.v1.2">
    <property type="protein sequence ID" value="Vigun03g090400.1.v1.2.CDS.1"/>
    <property type="gene ID" value="Vigun03g090400.v1.2"/>
</dbReference>
<dbReference type="Gene3D" id="1.10.8.430">
    <property type="entry name" value="Helical domain of apoptotic protease-activating factors"/>
    <property type="match status" value="1"/>
</dbReference>
<dbReference type="Gene3D" id="3.40.50.300">
    <property type="entry name" value="P-loop containing nucleotide triphosphate hydrolases"/>
    <property type="match status" value="1"/>
</dbReference>
<dbReference type="InterPro" id="IPR055414">
    <property type="entry name" value="LRR_R13L4/SHOC2-like"/>
</dbReference>
<dbReference type="SMART" id="SM00382">
    <property type="entry name" value="AAA"/>
    <property type="match status" value="1"/>
</dbReference>
<comment type="similarity">
    <text evidence="1">Belongs to the disease resistance NB-LRR family.</text>
</comment>
<evidence type="ECO:0000256" key="3">
    <source>
        <dbReference type="ARBA" id="ARBA00022737"/>
    </source>
</evidence>
<dbReference type="SUPFAM" id="SSF52540">
    <property type="entry name" value="P-loop containing nucleoside triphosphate hydrolases"/>
    <property type="match status" value="1"/>
</dbReference>
<dbReference type="InterPro" id="IPR057135">
    <property type="entry name" value="At4g27190-like_LRR"/>
</dbReference>
<accession>A0A4D6L7P7</accession>
<keyword evidence="4" id="KW-0547">Nucleotide-binding</keyword>
<name>A0A4D6L7P7_VIGUN</name>
<protein>
    <submittedName>
        <fullName evidence="8">Disease resistance protein RPS2</fullName>
    </submittedName>
</protein>
<dbReference type="InterPro" id="IPR032675">
    <property type="entry name" value="LRR_dom_sf"/>
</dbReference>
<dbReference type="PANTHER" id="PTHR33463:SF81">
    <property type="entry name" value="DISEASE RESISTANCE PROTEIN RPS2-LIKE"/>
    <property type="match status" value="1"/>
</dbReference>
<dbReference type="GO" id="GO:0006952">
    <property type="term" value="P:defense response"/>
    <property type="evidence" value="ECO:0007669"/>
    <property type="project" value="UniProtKB-KW"/>
</dbReference>
<gene>
    <name evidence="8" type="ORF">DEO72_LG2g4904</name>
</gene>